<dbReference type="Pfam" id="PF13426">
    <property type="entry name" value="PAS_9"/>
    <property type="match status" value="1"/>
</dbReference>
<dbReference type="InterPro" id="IPR027417">
    <property type="entry name" value="P-loop_NTPase"/>
</dbReference>
<dbReference type="InterPro" id="IPR000014">
    <property type="entry name" value="PAS"/>
</dbReference>
<gene>
    <name evidence="11" type="ORF">OW763_16345</name>
</gene>
<dbReference type="PANTHER" id="PTHR43642">
    <property type="entry name" value="HYBRID SIGNAL TRANSDUCTION HISTIDINE KINASE G"/>
    <property type="match status" value="1"/>
</dbReference>
<dbReference type="CDD" id="cd14014">
    <property type="entry name" value="STKc_PknB_like"/>
    <property type="match status" value="1"/>
</dbReference>
<evidence type="ECO:0000259" key="8">
    <source>
        <dbReference type="PROSITE" id="PS50109"/>
    </source>
</evidence>
<dbReference type="SUPFAM" id="SSF56112">
    <property type="entry name" value="Protein kinase-like (PK-like)"/>
    <property type="match status" value="1"/>
</dbReference>
<dbReference type="EMBL" id="JAPQER010000014">
    <property type="protein sequence ID" value="MCY6485882.1"/>
    <property type="molecule type" value="Genomic_DNA"/>
</dbReference>
<dbReference type="SUPFAM" id="SSF47384">
    <property type="entry name" value="Homodimeric domain of signal transducing histidine kinase"/>
    <property type="match status" value="1"/>
</dbReference>
<evidence type="ECO:0000256" key="4">
    <source>
        <dbReference type="ARBA" id="ARBA00022777"/>
    </source>
</evidence>
<keyword evidence="4" id="KW-0808">Transferase</keyword>
<dbReference type="InterPro" id="IPR036890">
    <property type="entry name" value="HATPase_C_sf"/>
</dbReference>
<dbReference type="SUPFAM" id="SSF55874">
    <property type="entry name" value="ATPase domain of HSP90 chaperone/DNA topoisomerase II/histidine kinase"/>
    <property type="match status" value="1"/>
</dbReference>
<dbReference type="SUPFAM" id="SSF48452">
    <property type="entry name" value="TPR-like"/>
    <property type="match status" value="1"/>
</dbReference>
<dbReference type="PROSITE" id="PS50005">
    <property type="entry name" value="TPR"/>
    <property type="match status" value="1"/>
</dbReference>
<dbReference type="InterPro" id="IPR005467">
    <property type="entry name" value="His_kinase_dom"/>
</dbReference>
<evidence type="ECO:0000256" key="5">
    <source>
        <dbReference type="ARBA" id="ARBA00023012"/>
    </source>
</evidence>
<dbReference type="RefSeq" id="WP_268042618.1">
    <property type="nucleotide sequence ID" value="NZ_JAPQER010000014.1"/>
</dbReference>
<dbReference type="PROSITE" id="PS50109">
    <property type="entry name" value="HIS_KIN"/>
    <property type="match status" value="1"/>
</dbReference>
<dbReference type="Gene3D" id="3.40.50.300">
    <property type="entry name" value="P-loop containing nucleotide triphosphate hydrolases"/>
    <property type="match status" value="1"/>
</dbReference>
<dbReference type="CDD" id="cd00130">
    <property type="entry name" value="PAS"/>
    <property type="match status" value="1"/>
</dbReference>
<comment type="caution">
    <text evidence="11">The sequence shown here is derived from an EMBL/GenBank/DDBJ whole genome shotgun (WGS) entry which is preliminary data.</text>
</comment>
<reference evidence="11" key="1">
    <citation type="submission" date="2022-12" db="EMBL/GenBank/DDBJ databases">
        <authorList>
            <person name="Wang J."/>
        </authorList>
    </citation>
    <scope>NUCLEOTIDE SEQUENCE</scope>
    <source>
        <strain evidence="11">HY-45-18</strain>
    </source>
</reference>
<dbReference type="InterPro" id="IPR041664">
    <property type="entry name" value="AAA_16"/>
</dbReference>
<dbReference type="PRINTS" id="PR00344">
    <property type="entry name" value="BCTRLSENSOR"/>
</dbReference>
<dbReference type="InterPro" id="IPR003594">
    <property type="entry name" value="HATPase_dom"/>
</dbReference>
<dbReference type="InterPro" id="IPR000700">
    <property type="entry name" value="PAS-assoc_C"/>
</dbReference>
<dbReference type="Pfam" id="PF00069">
    <property type="entry name" value="Pkinase"/>
    <property type="match status" value="1"/>
</dbReference>
<dbReference type="SUPFAM" id="SSF55785">
    <property type="entry name" value="PYP-like sensor domain (PAS domain)"/>
    <property type="match status" value="1"/>
</dbReference>
<dbReference type="SMART" id="SM00091">
    <property type="entry name" value="PAS"/>
    <property type="match status" value="1"/>
</dbReference>
<dbReference type="InterPro" id="IPR004358">
    <property type="entry name" value="Sig_transdc_His_kin-like_C"/>
</dbReference>
<accession>A0ABT4D3Q1</accession>
<name>A0ABT4D3Q1_9CLOT</name>
<protein>
    <recommendedName>
        <fullName evidence="2">histidine kinase</fullName>
        <ecNumber evidence="2">2.7.13.3</ecNumber>
    </recommendedName>
</protein>
<dbReference type="InterPro" id="IPR036097">
    <property type="entry name" value="HisK_dim/P_sf"/>
</dbReference>
<dbReference type="InterPro" id="IPR029016">
    <property type="entry name" value="GAF-like_dom_sf"/>
</dbReference>
<dbReference type="InterPro" id="IPR011009">
    <property type="entry name" value="Kinase-like_dom_sf"/>
</dbReference>
<dbReference type="PANTHER" id="PTHR43642:SF1">
    <property type="entry name" value="HYBRID SIGNAL TRANSDUCTION HISTIDINE KINASE G"/>
    <property type="match status" value="1"/>
</dbReference>
<dbReference type="PROSITE" id="PS50011">
    <property type="entry name" value="PROTEIN_KINASE_DOM"/>
    <property type="match status" value="1"/>
</dbReference>
<dbReference type="Pfam" id="PF00512">
    <property type="entry name" value="HisKA"/>
    <property type="match status" value="1"/>
</dbReference>
<dbReference type="Gene3D" id="1.10.510.10">
    <property type="entry name" value="Transferase(Phosphotransferase) domain 1"/>
    <property type="match status" value="1"/>
</dbReference>
<feature type="domain" description="PAC" evidence="10">
    <location>
        <begin position="1570"/>
        <end position="1622"/>
    </location>
</feature>
<dbReference type="InterPro" id="IPR053159">
    <property type="entry name" value="Hybrid_Histidine_Kinase"/>
</dbReference>
<dbReference type="SMART" id="SM00388">
    <property type="entry name" value="HisKA"/>
    <property type="match status" value="1"/>
</dbReference>
<dbReference type="SMART" id="SM00065">
    <property type="entry name" value="GAF"/>
    <property type="match status" value="1"/>
</dbReference>
<keyword evidence="3" id="KW-0597">Phosphoprotein</keyword>
<dbReference type="Gene3D" id="3.30.450.20">
    <property type="entry name" value="PAS domain"/>
    <property type="match status" value="1"/>
</dbReference>
<dbReference type="SUPFAM" id="SSF52540">
    <property type="entry name" value="P-loop containing nucleoside triphosphate hydrolases"/>
    <property type="match status" value="1"/>
</dbReference>
<dbReference type="SMART" id="SM00387">
    <property type="entry name" value="HATPase_c"/>
    <property type="match status" value="1"/>
</dbReference>
<evidence type="ECO:0000256" key="2">
    <source>
        <dbReference type="ARBA" id="ARBA00012438"/>
    </source>
</evidence>
<keyword evidence="12" id="KW-1185">Reference proteome</keyword>
<dbReference type="InterPro" id="IPR035965">
    <property type="entry name" value="PAS-like_dom_sf"/>
</dbReference>
<sequence length="1888" mass="217706">MLKLKRCQINELIYEGKDTLVYRGYNERTKQNVIFKTISLERLTLKNIEKLKHEYMILQKVNCIEGVLKVYDLENWEGRPVLVKEDFIGDSLKSLIKNKGVKIEGFFEIAIQLVDILNEIHKNKIIHMDINPNNILINDKREIKIIDFGSSKFITIENQKEKKPQQLEGTLAYISPEQTGRIDKEVDYRTDYYSLGICFYELLTGKLPFNKFDRTELVYSHIAKEAIPPFEVNNNIPKVISDIIMKLIAKMPEDRYKSLNGLKKDLKRCRESFKSDGKVKHFEIGQEDISDKFQIPEKLFGRTEEIQELITSVEKIRTGDKKLMLVRGYSGVGKTALVSEIQNKLIGKPVYFISGKFEQLQCETPYNAIIQAFEKFINQLLMEPSEKLEIWREKILQAVGINGAVITDVLPSLKLIIGEQNAVQELGPAETQNRFNLVFESFMKVITKKEHPLIMFIDDLQWVDIASLNFIKMLMTNKSIQHLLIIGAYRENEVNSLHPVKIMENELINNKSNVNIIELKSLKEKEVQALIEDTLISLKKDSFLFKKLSDFIYSKTQGNCFFMREFLKVLYDKNYIWFDYDLTQWCWDIEQIKKMDITENVVELLIQKINTLNFQTVQELKNAACIGNQFDLKTLALVQDKPLNVVLEELQGAIDKGLISIVKNESVDLAQGNIKFRFLHDRIQQAVYALIPEEMKPAAHLHIGKLLLKEYLKLEKTEKLFETVNQLNSGKTIMSDKIECIKLAELNFKAGMVSKNSSAYKAAFIYFKIGIEMLNDDAWQEYYNLTLNLYSQITDMAYLIGDFESMEQYSQVVLKNAKTIIDKVKVYNVELQAYQAQLKIQEALNISISVLKKMGIDIPTEPKQVDIEKAFANVKEAMNGIEAEELVNLPSMKDSVKLAAMEILLGSISVTCKASPMVTPIVVCKMMELSLKYGNAPSSAVAYVSYGMSLCALQIDMEFGYKLGKMSCDLVEIKKLKQYKPMVLNIYSAGIQFCKEHLRLTLSSNKEVYNIGMENGDLEYAGYGIFAYCEKAVYLGEPLEALEKEIKTNIERLQKIKQGTIVSWTKIFGQFVLNMQGKSNDSTKLIGELCDENEILDIINSNGDIVTNIYLYINKIMLNYYFQRYSSAVECVKEIEESIKVLSSPLDKTIYNYFDSLSRLAIYLDASDKEKEEILTRVSENQVTMKMMSKHAPMNFLQKFYLVEAERFRVVGKNDEAIECYDKAISLAKENQYINDEALANELATKFWLNKNNYRYAKLHFKEAYFCYKRWGAEAKVRDLQNKYLQIFHENFEGNMNETQTTILELVDIAAIMKASQAISQEIVLEELIETLIKIVIENVGAQKIDFIVKEADNLIIKGKKESEQGKITVGLDTIVEEYEDIPKSIINYVGRTRESVILENAINSTEFSYDKYIIENKPKSVLCYPLINQREFKGMIYLENNLMTGAFTKDRLKVLEILSAQIVIALENAKLYKELEISNEILDIKVKERTLELKEERDKLQKYLDIAEVSMWVLDKNGKIMLINRKGCEILGYNEKELLGKQWSEFIIEKENEKQNDDFKTVINGEKVKYFDRILITKNGEERMMSCYKVTLKDKNGNVEGTLSCGVDVTEYNMLRQQLEYNKFKLDLFANLSHELKTPLNLSFCALQMLNLYLNNNLNSEVSEKFKKYTSVIKQNNYRLLRLVNNIVDITEISSNSYELNLQNNDVVDIIKKITYSISEYAKNRNRILKFNSNVKNKVIACDSFNIERIMLNLISNAIKFTNEGDEISVSIYDKNDLISIVVKDTGIGIPKDKQKMIFQRFSQVDKSFTRNNEGSGIGLTIVKLLVKLHEGEITVESEMKKFTKFTINLPVKQLDQKYILVDNCNSVGKSLIDRIDIEFSDVYDYK</sequence>
<comment type="catalytic activity">
    <reaction evidence="1">
        <text>ATP + protein L-histidine = ADP + protein N-phospho-L-histidine.</text>
        <dbReference type="EC" id="2.7.13.3"/>
    </reaction>
</comment>
<evidence type="ECO:0000256" key="3">
    <source>
        <dbReference type="ARBA" id="ARBA00022553"/>
    </source>
</evidence>
<proteinExistence type="predicted"/>
<dbReference type="Pfam" id="PF02518">
    <property type="entry name" value="HATPase_c"/>
    <property type="match status" value="1"/>
</dbReference>
<dbReference type="PROSITE" id="PS50113">
    <property type="entry name" value="PAC"/>
    <property type="match status" value="1"/>
</dbReference>
<keyword evidence="5" id="KW-0902">Two-component regulatory system</keyword>
<dbReference type="InterPro" id="IPR003018">
    <property type="entry name" value="GAF"/>
</dbReference>
<keyword evidence="6" id="KW-0802">TPR repeat</keyword>
<evidence type="ECO:0000256" key="1">
    <source>
        <dbReference type="ARBA" id="ARBA00000085"/>
    </source>
</evidence>
<dbReference type="NCBIfam" id="TIGR00229">
    <property type="entry name" value="sensory_box"/>
    <property type="match status" value="1"/>
</dbReference>
<feature type="domain" description="Protein kinase" evidence="7">
    <location>
        <begin position="7"/>
        <end position="273"/>
    </location>
</feature>
<feature type="repeat" description="TPR" evidence="6">
    <location>
        <begin position="1198"/>
        <end position="1231"/>
    </location>
</feature>
<dbReference type="Gene3D" id="1.10.287.130">
    <property type="match status" value="1"/>
</dbReference>
<organism evidence="11 12">
    <name type="scientific">Clostridium aestuarii</name>
    <dbReference type="NCBI Taxonomy" id="338193"/>
    <lineage>
        <taxon>Bacteria</taxon>
        <taxon>Bacillati</taxon>
        <taxon>Bacillota</taxon>
        <taxon>Clostridia</taxon>
        <taxon>Eubacteriales</taxon>
        <taxon>Clostridiaceae</taxon>
        <taxon>Clostridium</taxon>
    </lineage>
</organism>
<evidence type="ECO:0000313" key="12">
    <source>
        <dbReference type="Proteomes" id="UP001078443"/>
    </source>
</evidence>
<dbReference type="CDD" id="cd16922">
    <property type="entry name" value="HATPase_EvgS-ArcB-TorS-like"/>
    <property type="match status" value="1"/>
</dbReference>
<evidence type="ECO:0000259" key="10">
    <source>
        <dbReference type="PROSITE" id="PS50113"/>
    </source>
</evidence>
<dbReference type="InterPro" id="IPR003661">
    <property type="entry name" value="HisK_dim/P_dom"/>
</dbReference>
<evidence type="ECO:0000256" key="6">
    <source>
        <dbReference type="PROSITE-ProRule" id="PRU00339"/>
    </source>
</evidence>
<evidence type="ECO:0000313" key="11">
    <source>
        <dbReference type="EMBL" id="MCY6485882.1"/>
    </source>
</evidence>
<dbReference type="SUPFAM" id="SSF55781">
    <property type="entry name" value="GAF domain-like"/>
    <property type="match status" value="1"/>
</dbReference>
<dbReference type="EC" id="2.7.13.3" evidence="2"/>
<dbReference type="InterPro" id="IPR011990">
    <property type="entry name" value="TPR-like_helical_dom_sf"/>
</dbReference>
<dbReference type="Gene3D" id="3.30.565.10">
    <property type="entry name" value="Histidine kinase-like ATPase, C-terminal domain"/>
    <property type="match status" value="1"/>
</dbReference>
<dbReference type="CDD" id="cd00082">
    <property type="entry name" value="HisKA"/>
    <property type="match status" value="1"/>
</dbReference>
<dbReference type="Gene3D" id="3.30.450.40">
    <property type="match status" value="1"/>
</dbReference>
<feature type="domain" description="PAS" evidence="9">
    <location>
        <begin position="1497"/>
        <end position="1567"/>
    </location>
</feature>
<dbReference type="PROSITE" id="PS50112">
    <property type="entry name" value="PAS"/>
    <property type="match status" value="1"/>
</dbReference>
<dbReference type="Pfam" id="PF01590">
    <property type="entry name" value="GAF"/>
    <property type="match status" value="1"/>
</dbReference>
<evidence type="ECO:0000259" key="9">
    <source>
        <dbReference type="PROSITE" id="PS50112"/>
    </source>
</evidence>
<feature type="domain" description="Histidine kinase" evidence="8">
    <location>
        <begin position="1632"/>
        <end position="1855"/>
    </location>
</feature>
<evidence type="ECO:0000259" key="7">
    <source>
        <dbReference type="PROSITE" id="PS50011"/>
    </source>
</evidence>
<keyword evidence="4" id="KW-0418">Kinase</keyword>
<dbReference type="InterPro" id="IPR000719">
    <property type="entry name" value="Prot_kinase_dom"/>
</dbReference>
<dbReference type="Proteomes" id="UP001078443">
    <property type="component" value="Unassembled WGS sequence"/>
</dbReference>
<dbReference type="Pfam" id="PF13191">
    <property type="entry name" value="AAA_16"/>
    <property type="match status" value="1"/>
</dbReference>
<dbReference type="InterPro" id="IPR019734">
    <property type="entry name" value="TPR_rpt"/>
</dbReference>